<dbReference type="PANTHER" id="PTHR38042">
    <property type="entry name" value="UROPORPHYRINOGEN-III SYNTHASE, CHLOROPLASTIC"/>
    <property type="match status" value="1"/>
</dbReference>
<protein>
    <recommendedName>
        <fullName evidence="7 9">Uroporphyrinogen-III synthase</fullName>
        <ecNumber evidence="3 9">4.2.1.75</ecNumber>
    </recommendedName>
</protein>
<comment type="pathway">
    <text evidence="1 9">Porphyrin-containing compound metabolism; protoporphyrin-IX biosynthesis; coproporphyrinogen-III from 5-aminolevulinate: step 3/4.</text>
</comment>
<evidence type="ECO:0000256" key="9">
    <source>
        <dbReference type="RuleBase" id="RU366031"/>
    </source>
</evidence>
<gene>
    <name evidence="11" type="ORF">SAMN05216214_109156</name>
</gene>
<dbReference type="GO" id="GO:0006782">
    <property type="term" value="P:protoporphyrinogen IX biosynthetic process"/>
    <property type="evidence" value="ECO:0007669"/>
    <property type="project" value="UniProtKB-UniRule"/>
</dbReference>
<dbReference type="EMBL" id="FOAS01000009">
    <property type="protein sequence ID" value="SEL22990.1"/>
    <property type="molecule type" value="Genomic_DNA"/>
</dbReference>
<evidence type="ECO:0000256" key="2">
    <source>
        <dbReference type="ARBA" id="ARBA00008133"/>
    </source>
</evidence>
<evidence type="ECO:0000256" key="5">
    <source>
        <dbReference type="ARBA" id="ARBA00023244"/>
    </source>
</evidence>
<dbReference type="InterPro" id="IPR039793">
    <property type="entry name" value="UROS/Hem4"/>
</dbReference>
<evidence type="ECO:0000256" key="4">
    <source>
        <dbReference type="ARBA" id="ARBA00023239"/>
    </source>
</evidence>
<dbReference type="Gene3D" id="3.40.50.10090">
    <property type="match status" value="2"/>
</dbReference>
<dbReference type="GO" id="GO:0004852">
    <property type="term" value="F:uroporphyrinogen-III synthase activity"/>
    <property type="evidence" value="ECO:0007669"/>
    <property type="project" value="UniProtKB-UniRule"/>
</dbReference>
<dbReference type="Proteomes" id="UP000185766">
    <property type="component" value="Unassembled WGS sequence"/>
</dbReference>
<dbReference type="STRING" id="1429083.GCA_001885685_03105"/>
<evidence type="ECO:0000256" key="1">
    <source>
        <dbReference type="ARBA" id="ARBA00004772"/>
    </source>
</evidence>
<dbReference type="UniPathway" id="UPA00251">
    <property type="reaction ID" value="UER00320"/>
</dbReference>
<keyword evidence="12" id="KW-1185">Reference proteome</keyword>
<dbReference type="Pfam" id="PF02602">
    <property type="entry name" value="HEM4"/>
    <property type="match status" value="1"/>
</dbReference>
<reference evidence="11 12" key="1">
    <citation type="submission" date="2016-10" db="EMBL/GenBank/DDBJ databases">
        <authorList>
            <person name="de Groot N.N."/>
        </authorList>
    </citation>
    <scope>NUCLEOTIDE SEQUENCE [LARGE SCALE GENOMIC DNA]</scope>
    <source>
        <strain evidence="11 12">JCM 19513</strain>
    </source>
</reference>
<dbReference type="RefSeq" id="WP_074868119.1">
    <property type="nucleotide sequence ID" value="NZ_FOAS01000009.1"/>
</dbReference>
<evidence type="ECO:0000256" key="7">
    <source>
        <dbReference type="ARBA" id="ARBA00040167"/>
    </source>
</evidence>
<evidence type="ECO:0000313" key="11">
    <source>
        <dbReference type="EMBL" id="SEL22990.1"/>
    </source>
</evidence>
<comment type="similarity">
    <text evidence="2 9">Belongs to the uroporphyrinogen-III synthase family.</text>
</comment>
<dbReference type="InterPro" id="IPR003754">
    <property type="entry name" value="4pyrrol_synth_uPrphyn_synth"/>
</dbReference>
<keyword evidence="4 9" id="KW-0456">Lyase</keyword>
<organism evidence="11 12">
    <name type="scientific">Atopomonas hussainii</name>
    <dbReference type="NCBI Taxonomy" id="1429083"/>
    <lineage>
        <taxon>Bacteria</taxon>
        <taxon>Pseudomonadati</taxon>
        <taxon>Pseudomonadota</taxon>
        <taxon>Gammaproteobacteria</taxon>
        <taxon>Pseudomonadales</taxon>
        <taxon>Pseudomonadaceae</taxon>
        <taxon>Atopomonas</taxon>
    </lineage>
</organism>
<proteinExistence type="inferred from homology"/>
<evidence type="ECO:0000256" key="3">
    <source>
        <dbReference type="ARBA" id="ARBA00013109"/>
    </source>
</evidence>
<comment type="function">
    <text evidence="6 9">Catalyzes cyclization of the linear tetrapyrrole, hydroxymethylbilane, to the macrocyclic uroporphyrinogen III.</text>
</comment>
<evidence type="ECO:0000259" key="10">
    <source>
        <dbReference type="Pfam" id="PF02602"/>
    </source>
</evidence>
<dbReference type="EC" id="4.2.1.75" evidence="3 9"/>
<dbReference type="CDD" id="cd06578">
    <property type="entry name" value="HemD"/>
    <property type="match status" value="1"/>
</dbReference>
<accession>A0A1H7NHG5</accession>
<feature type="domain" description="Tetrapyrrole biosynthesis uroporphyrinogen III synthase" evidence="10">
    <location>
        <begin position="21"/>
        <end position="239"/>
    </location>
</feature>
<dbReference type="AlphaFoldDB" id="A0A1H7NHG5"/>
<comment type="catalytic activity">
    <reaction evidence="8 9">
        <text>hydroxymethylbilane = uroporphyrinogen III + H2O</text>
        <dbReference type="Rhea" id="RHEA:18965"/>
        <dbReference type="ChEBI" id="CHEBI:15377"/>
        <dbReference type="ChEBI" id="CHEBI:57308"/>
        <dbReference type="ChEBI" id="CHEBI:57845"/>
        <dbReference type="EC" id="4.2.1.75"/>
    </reaction>
</comment>
<sequence>MSPWRLLLTRPADECQAQLPELAAAGIVARALPMLALKPMAETPVQRSLLLDLDRYSLVIVVSKTAARLMIERVDQYWPQPPARQLWACVGPGTAELLADYGLNVAYPAAGRDSEALWALPEVQAALAVPSARVLLVRGEGGRDWLSEQVQGRGIALDVLELYRREAPHYLPGEIAAELEQAAINGIVLSSAQALEHLLRSTGIDWPEVCERVLLVPSERVAEQAREHGARRVHVLKGLRSDELLASLPAAPEAISFT</sequence>
<keyword evidence="5 9" id="KW-0627">Porphyrin biosynthesis</keyword>
<name>A0A1H7NHG5_9GAMM</name>
<evidence type="ECO:0000313" key="12">
    <source>
        <dbReference type="Proteomes" id="UP000185766"/>
    </source>
</evidence>
<dbReference type="GO" id="GO:0006780">
    <property type="term" value="P:uroporphyrinogen III biosynthetic process"/>
    <property type="evidence" value="ECO:0007669"/>
    <property type="project" value="UniProtKB-UniRule"/>
</dbReference>
<dbReference type="InterPro" id="IPR036108">
    <property type="entry name" value="4pyrrol_syn_uPrphyn_synt_sf"/>
</dbReference>
<dbReference type="PANTHER" id="PTHR38042:SF1">
    <property type="entry name" value="UROPORPHYRINOGEN-III SYNTHASE, CHLOROPLASTIC"/>
    <property type="match status" value="1"/>
</dbReference>
<dbReference type="SUPFAM" id="SSF69618">
    <property type="entry name" value="HemD-like"/>
    <property type="match status" value="1"/>
</dbReference>
<evidence type="ECO:0000256" key="8">
    <source>
        <dbReference type="ARBA" id="ARBA00048617"/>
    </source>
</evidence>
<evidence type="ECO:0000256" key="6">
    <source>
        <dbReference type="ARBA" id="ARBA00037589"/>
    </source>
</evidence>